<evidence type="ECO:0000313" key="3">
    <source>
        <dbReference type="EMBL" id="WPU93149.1"/>
    </source>
</evidence>
<name>A0ABZ0TIZ3_9SPHI</name>
<protein>
    <recommendedName>
        <fullName evidence="2">3-keto-alpha-glucoside-1,2-lyase/3-keto-2-hydroxy-glucal hydratase domain-containing protein</fullName>
    </recommendedName>
</protein>
<dbReference type="Pfam" id="PF06439">
    <property type="entry name" value="3keto-disac_hyd"/>
    <property type="match status" value="1"/>
</dbReference>
<feature type="chain" id="PRO_5045820161" description="3-keto-alpha-glucoside-1,2-lyase/3-keto-2-hydroxy-glucal hydratase domain-containing protein" evidence="1">
    <location>
        <begin position="28"/>
        <end position="232"/>
    </location>
</feature>
<dbReference type="InterPro" id="IPR010496">
    <property type="entry name" value="AL/BT2_dom"/>
</dbReference>
<dbReference type="Gene3D" id="2.60.120.560">
    <property type="entry name" value="Exo-inulinase, domain 1"/>
    <property type="match status" value="1"/>
</dbReference>
<feature type="domain" description="3-keto-alpha-glucoside-1,2-lyase/3-keto-2-hydroxy-glucal hydratase" evidence="2">
    <location>
        <begin position="161"/>
        <end position="228"/>
    </location>
</feature>
<feature type="signal peptide" evidence="1">
    <location>
        <begin position="1"/>
        <end position="27"/>
    </location>
</feature>
<evidence type="ECO:0000259" key="2">
    <source>
        <dbReference type="Pfam" id="PF06439"/>
    </source>
</evidence>
<organism evidence="3 4">
    <name type="scientific">Mucilaginibacter sabulilitoris</name>
    <dbReference type="NCBI Taxonomy" id="1173583"/>
    <lineage>
        <taxon>Bacteria</taxon>
        <taxon>Pseudomonadati</taxon>
        <taxon>Bacteroidota</taxon>
        <taxon>Sphingobacteriia</taxon>
        <taxon>Sphingobacteriales</taxon>
        <taxon>Sphingobacteriaceae</taxon>
        <taxon>Mucilaginibacter</taxon>
    </lineage>
</organism>
<keyword evidence="4" id="KW-1185">Reference proteome</keyword>
<dbReference type="EMBL" id="CP139558">
    <property type="protein sequence ID" value="WPU93149.1"/>
    <property type="molecule type" value="Genomic_DNA"/>
</dbReference>
<evidence type="ECO:0000313" key="4">
    <source>
        <dbReference type="Proteomes" id="UP001324380"/>
    </source>
</evidence>
<reference evidence="3 4" key="1">
    <citation type="submission" date="2023-11" db="EMBL/GenBank/DDBJ databases">
        <title>Analysis of the Genomes of Mucilaginibacter gossypii cycad 4 and M. sabulilitoris SNA2: microbes with the potential for plant growth promotion.</title>
        <authorList>
            <person name="Hirsch A.M."/>
            <person name="Humm E."/>
            <person name="Rubbi M."/>
            <person name="Del Vecchio G."/>
            <person name="Ha S.M."/>
            <person name="Pellegrini M."/>
            <person name="Gunsalus R.P."/>
        </authorList>
    </citation>
    <scope>NUCLEOTIDE SEQUENCE [LARGE SCALE GENOMIC DNA]</scope>
    <source>
        <strain evidence="3 4">SNA2</strain>
    </source>
</reference>
<keyword evidence="1" id="KW-0732">Signal</keyword>
<accession>A0ABZ0TIZ3</accession>
<evidence type="ECO:0000256" key="1">
    <source>
        <dbReference type="SAM" id="SignalP"/>
    </source>
</evidence>
<sequence>MFSSNFPLLRGAIISIWLLSSCCRLFAQNTNFENYGLKPVSVKMSVTSIGGRKAVNVSRDTTIKGADIPTFVRLSNTGDFRNGTIEVKLLSRLLPAAEGYARGFIGLAFRISQDNSRFESIYIRPTNGRAEDQLRRNHSTQYFSYPDHKFDRLRKEAAGQYESYADMGLNEWIKMKIVVRDAQAKLYLNDQPQPVLIVNDLKLGASNSGAIGLWVDAGTDAFFRDIKVVKEK</sequence>
<dbReference type="RefSeq" id="WP_321562301.1">
    <property type="nucleotide sequence ID" value="NZ_CP139558.1"/>
</dbReference>
<dbReference type="Proteomes" id="UP001324380">
    <property type="component" value="Chromosome"/>
</dbReference>
<gene>
    <name evidence="3" type="ORF">SNE25_27915</name>
</gene>
<proteinExistence type="predicted"/>